<gene>
    <name evidence="2" type="ORF">SISSUDRAFT_638664</name>
</gene>
<organism evidence="2 3">
    <name type="scientific">Sistotremastrum suecicum HHB10207 ss-3</name>
    <dbReference type="NCBI Taxonomy" id="1314776"/>
    <lineage>
        <taxon>Eukaryota</taxon>
        <taxon>Fungi</taxon>
        <taxon>Dikarya</taxon>
        <taxon>Basidiomycota</taxon>
        <taxon>Agaricomycotina</taxon>
        <taxon>Agaricomycetes</taxon>
        <taxon>Sistotremastrales</taxon>
        <taxon>Sistotremastraceae</taxon>
        <taxon>Sistotremastrum</taxon>
    </lineage>
</organism>
<feature type="region of interest" description="Disordered" evidence="1">
    <location>
        <begin position="1"/>
        <end position="81"/>
    </location>
</feature>
<evidence type="ECO:0000256" key="1">
    <source>
        <dbReference type="SAM" id="MobiDB-lite"/>
    </source>
</evidence>
<accession>A0A166EBG1</accession>
<name>A0A166EBG1_9AGAM</name>
<reference evidence="2 3" key="1">
    <citation type="journal article" date="2016" name="Mol. Biol. Evol.">
        <title>Comparative Genomics of Early-Diverging Mushroom-Forming Fungi Provides Insights into the Origins of Lignocellulose Decay Capabilities.</title>
        <authorList>
            <person name="Nagy L.G."/>
            <person name="Riley R."/>
            <person name="Tritt A."/>
            <person name="Adam C."/>
            <person name="Daum C."/>
            <person name="Floudas D."/>
            <person name="Sun H."/>
            <person name="Yadav J.S."/>
            <person name="Pangilinan J."/>
            <person name="Larsson K.H."/>
            <person name="Matsuura K."/>
            <person name="Barry K."/>
            <person name="Labutti K."/>
            <person name="Kuo R."/>
            <person name="Ohm R.A."/>
            <person name="Bhattacharya S.S."/>
            <person name="Shirouzu T."/>
            <person name="Yoshinaga Y."/>
            <person name="Martin F.M."/>
            <person name="Grigoriev I.V."/>
            <person name="Hibbett D.S."/>
        </authorList>
    </citation>
    <scope>NUCLEOTIDE SEQUENCE [LARGE SCALE GENOMIC DNA]</scope>
    <source>
        <strain evidence="2 3">HHB10207 ss-3</strain>
    </source>
</reference>
<dbReference type="EMBL" id="KV428046">
    <property type="protein sequence ID" value="KZT39407.1"/>
    <property type="molecule type" value="Genomic_DNA"/>
</dbReference>
<keyword evidence="3" id="KW-1185">Reference proteome</keyword>
<dbReference type="AlphaFoldDB" id="A0A166EBG1"/>
<dbReference type="Proteomes" id="UP000076798">
    <property type="component" value="Unassembled WGS sequence"/>
</dbReference>
<evidence type="ECO:0000313" key="3">
    <source>
        <dbReference type="Proteomes" id="UP000076798"/>
    </source>
</evidence>
<sequence length="98" mass="10113">MCKAAASSSRNGKQEPSQSKQGDIDAADQNAGAVDLKPPSETETTLAPVDRPVALGVEDGVSDPFTEPDQDIITAGGTKGDKELKAKAEEVMSRSGVL</sequence>
<proteinExistence type="predicted"/>
<feature type="compositionally biased region" description="Polar residues" evidence="1">
    <location>
        <begin position="1"/>
        <end position="21"/>
    </location>
</feature>
<evidence type="ECO:0000313" key="2">
    <source>
        <dbReference type="EMBL" id="KZT39407.1"/>
    </source>
</evidence>
<protein>
    <submittedName>
        <fullName evidence="2">Uncharacterized protein</fullName>
    </submittedName>
</protein>